<sequence>MSTPSKFVGLRVPHDLNDRIEADAAAQGRSVSNLIKLILTTHYAALDAVADR</sequence>
<reference evidence="2 3" key="1">
    <citation type="journal article" date="2011" name="Appl. Environ. Microbiol.">
        <title>Genomic and functional analyses of Rhodococcus equi phages ReqiPepy6, ReqiPoco6, ReqiPine5, and ReqiDocB7.</title>
        <authorList>
            <person name="Summer E.J."/>
            <person name="Liu M."/>
            <person name="Gill J.J."/>
            <person name="Grant M."/>
            <person name="Chan-Cortes T.N."/>
            <person name="Ferguson L."/>
            <person name="Janes C."/>
            <person name="Lange K."/>
            <person name="Bertoli M."/>
            <person name="Moore C."/>
            <person name="Orchard R.C."/>
            <person name="Cohen N."/>
            <person name="Young R."/>
        </authorList>
    </citation>
    <scope>NUCLEOTIDE SEQUENCE [LARGE SCALE GENOMIC DNA]</scope>
</reference>
<dbReference type="Pfam" id="PF07878">
    <property type="entry name" value="RHH_5"/>
    <property type="match status" value="1"/>
</dbReference>
<gene>
    <name evidence="2" type="ORF">ReqiPine5gene56</name>
</gene>
<organism evidence="2 3">
    <name type="scientific">Rhodococcus phage ReqiPine5</name>
    <dbReference type="NCBI Taxonomy" id="691963"/>
    <lineage>
        <taxon>Viruses</taxon>
        <taxon>Duplodnaviria</taxon>
        <taxon>Heunggongvirae</taxon>
        <taxon>Uroviricota</taxon>
        <taxon>Caudoviricetes</taxon>
        <taxon>Caudoviricetes incertae sedis</taxon>
        <taxon>Reqipinevirus</taxon>
        <taxon>Reqipinevirus reqipine5</taxon>
    </lineage>
</organism>
<dbReference type="GeneID" id="18564167"/>
<evidence type="ECO:0000313" key="2">
    <source>
        <dbReference type="EMBL" id="ADD81161.1"/>
    </source>
</evidence>
<protein>
    <submittedName>
        <fullName evidence="2">Gp56</fullName>
    </submittedName>
</protein>
<dbReference type="InterPro" id="IPR010985">
    <property type="entry name" value="Ribbon_hlx_hlx"/>
</dbReference>
<feature type="domain" description="CopG-like ribbon-helix-helix" evidence="1">
    <location>
        <begin position="12"/>
        <end position="38"/>
    </location>
</feature>
<dbReference type="RefSeq" id="YP_009016237.1">
    <property type="nucleotide sequence ID" value="NC_023722.1"/>
</dbReference>
<dbReference type="Proteomes" id="UP000001504">
    <property type="component" value="Segment"/>
</dbReference>
<dbReference type="GO" id="GO:0006355">
    <property type="term" value="P:regulation of DNA-templated transcription"/>
    <property type="evidence" value="ECO:0007669"/>
    <property type="project" value="InterPro"/>
</dbReference>
<evidence type="ECO:0000259" key="1">
    <source>
        <dbReference type="Pfam" id="PF07878"/>
    </source>
</evidence>
<dbReference type="EMBL" id="GU580943">
    <property type="protein sequence ID" value="ADD81161.1"/>
    <property type="molecule type" value="Genomic_DNA"/>
</dbReference>
<keyword evidence="3" id="KW-1185">Reference proteome</keyword>
<dbReference type="InterPro" id="IPR013321">
    <property type="entry name" value="Arc_rbn_hlx_hlx"/>
</dbReference>
<dbReference type="SUPFAM" id="SSF47598">
    <property type="entry name" value="Ribbon-helix-helix"/>
    <property type="match status" value="1"/>
</dbReference>
<dbReference type="Gene3D" id="1.10.1220.10">
    <property type="entry name" value="Met repressor-like"/>
    <property type="match status" value="1"/>
</dbReference>
<accession>D4P831</accession>
<dbReference type="KEGG" id="vg:18564167"/>
<dbReference type="InterPro" id="IPR012869">
    <property type="entry name" value="RHH_5"/>
</dbReference>
<evidence type="ECO:0000313" key="3">
    <source>
        <dbReference type="Proteomes" id="UP000001504"/>
    </source>
</evidence>
<proteinExistence type="predicted"/>
<name>D4P831_9CAUD</name>